<dbReference type="PANTHER" id="PTHR10259">
    <property type="entry name" value="THIOPURINE S-METHYLTRANSFERASE"/>
    <property type="match status" value="1"/>
</dbReference>
<feature type="binding site" evidence="9">
    <location>
        <position position="123"/>
    </location>
    <ligand>
        <name>S-adenosyl-L-methionine</name>
        <dbReference type="ChEBI" id="CHEBI:59789"/>
    </ligand>
</feature>
<dbReference type="GO" id="GO:0010038">
    <property type="term" value="P:response to metal ion"/>
    <property type="evidence" value="ECO:0007669"/>
    <property type="project" value="InterPro"/>
</dbReference>
<comment type="catalytic activity">
    <reaction evidence="1 9">
        <text>S-adenosyl-L-methionine + a thiopurine = S-adenosyl-L-homocysteine + a thiopurine S-methylether.</text>
        <dbReference type="EC" id="2.1.1.67"/>
    </reaction>
</comment>
<dbReference type="InterPro" id="IPR022474">
    <property type="entry name" value="Thiopur_S-MeTfrase_Se/Te_detox"/>
</dbReference>
<dbReference type="EMBL" id="JACJFN010000004">
    <property type="protein sequence ID" value="MBB1520982.1"/>
    <property type="molecule type" value="Genomic_DNA"/>
</dbReference>
<evidence type="ECO:0000256" key="2">
    <source>
        <dbReference type="ARBA" id="ARBA00004496"/>
    </source>
</evidence>
<dbReference type="PIRSF" id="PIRSF023956">
    <property type="entry name" value="Thiopurine_S-methyltransferase"/>
    <property type="match status" value="1"/>
</dbReference>
<dbReference type="GO" id="GO:0008119">
    <property type="term" value="F:thiopurine S-methyltransferase activity"/>
    <property type="evidence" value="ECO:0007669"/>
    <property type="project" value="UniProtKB-UniRule"/>
</dbReference>
<dbReference type="AlphaFoldDB" id="A0A7W4DE83"/>
<dbReference type="PANTHER" id="PTHR10259:SF11">
    <property type="entry name" value="THIOPURINE S-METHYLTRANSFERASE"/>
    <property type="match status" value="1"/>
</dbReference>
<evidence type="ECO:0000256" key="9">
    <source>
        <dbReference type="HAMAP-Rule" id="MF_00812"/>
    </source>
</evidence>
<dbReference type="Pfam" id="PF05724">
    <property type="entry name" value="TPMT"/>
    <property type="match status" value="1"/>
</dbReference>
<organism evidence="10 11">
    <name type="scientific">Aquipseudomonas guryensis</name>
    <dbReference type="NCBI Taxonomy" id="2759165"/>
    <lineage>
        <taxon>Bacteria</taxon>
        <taxon>Pseudomonadati</taxon>
        <taxon>Pseudomonadota</taxon>
        <taxon>Gammaproteobacteria</taxon>
        <taxon>Pseudomonadales</taxon>
        <taxon>Pseudomonadaceae</taxon>
        <taxon>Aquipseudomonas</taxon>
    </lineage>
</organism>
<dbReference type="HAMAP" id="MF_00812">
    <property type="entry name" value="Thiopur_methtran"/>
    <property type="match status" value="1"/>
</dbReference>
<keyword evidence="11" id="KW-1185">Reference proteome</keyword>
<dbReference type="InterPro" id="IPR029063">
    <property type="entry name" value="SAM-dependent_MTases_sf"/>
</dbReference>
<keyword evidence="7 9" id="KW-0808">Transferase</keyword>
<evidence type="ECO:0000256" key="5">
    <source>
        <dbReference type="ARBA" id="ARBA00022490"/>
    </source>
</evidence>
<comment type="caution">
    <text evidence="10">The sequence shown here is derived from an EMBL/GenBank/DDBJ whole genome shotgun (WGS) entry which is preliminary data.</text>
</comment>
<evidence type="ECO:0000256" key="3">
    <source>
        <dbReference type="ARBA" id="ARBA00008145"/>
    </source>
</evidence>
<feature type="binding site" evidence="9">
    <location>
        <position position="10"/>
    </location>
    <ligand>
        <name>S-adenosyl-L-methionine</name>
        <dbReference type="ChEBI" id="CHEBI:59789"/>
    </ligand>
</feature>
<dbReference type="EC" id="2.1.1.67" evidence="4 9"/>
<dbReference type="FunFam" id="3.40.50.150:FF:000101">
    <property type="entry name" value="Thiopurine S-methyltransferase"/>
    <property type="match status" value="1"/>
</dbReference>
<keyword evidence="5 9" id="KW-0963">Cytoplasm</keyword>
<feature type="binding site" evidence="9">
    <location>
        <position position="66"/>
    </location>
    <ligand>
        <name>S-adenosyl-L-methionine</name>
        <dbReference type="ChEBI" id="CHEBI:59789"/>
    </ligand>
</feature>
<dbReference type="NCBIfam" id="TIGR03840">
    <property type="entry name" value="TMPT_Se_Te"/>
    <property type="match status" value="1"/>
</dbReference>
<evidence type="ECO:0000256" key="7">
    <source>
        <dbReference type="ARBA" id="ARBA00022679"/>
    </source>
</evidence>
<evidence type="ECO:0000256" key="8">
    <source>
        <dbReference type="ARBA" id="ARBA00022691"/>
    </source>
</evidence>
<keyword evidence="8 9" id="KW-0949">S-adenosyl-L-methionine</keyword>
<evidence type="ECO:0000313" key="10">
    <source>
        <dbReference type="EMBL" id="MBB1520982.1"/>
    </source>
</evidence>
<evidence type="ECO:0000313" key="11">
    <source>
        <dbReference type="Proteomes" id="UP000581189"/>
    </source>
</evidence>
<name>A0A7W4DE83_9GAMM</name>
<protein>
    <recommendedName>
        <fullName evidence="4 9">Thiopurine S-methyltransferase</fullName>
        <ecNumber evidence="4 9">2.1.1.67</ecNumber>
    </recommendedName>
    <alternativeName>
        <fullName evidence="9">Thiopurine methyltransferase</fullName>
    </alternativeName>
</protein>
<dbReference type="RefSeq" id="WP_182834914.1">
    <property type="nucleotide sequence ID" value="NZ_JACJFN010000004.1"/>
</dbReference>
<accession>A0A7W4DE83</accession>
<gene>
    <name evidence="9" type="primary">tpm</name>
    <name evidence="10" type="ORF">H3H45_17185</name>
</gene>
<feature type="binding site" evidence="9">
    <location>
        <position position="45"/>
    </location>
    <ligand>
        <name>S-adenosyl-L-methionine</name>
        <dbReference type="ChEBI" id="CHEBI:59789"/>
    </ligand>
</feature>
<evidence type="ECO:0000256" key="4">
    <source>
        <dbReference type="ARBA" id="ARBA00011905"/>
    </source>
</evidence>
<reference evidence="10 11" key="1">
    <citation type="submission" date="2020-08" db="EMBL/GenBank/DDBJ databases">
        <authorList>
            <person name="Kim C.M."/>
        </authorList>
    </citation>
    <scope>NUCLEOTIDE SEQUENCE [LARGE SCALE GENOMIC DNA]</scope>
    <source>
        <strain evidence="10 11">SR9</strain>
    </source>
</reference>
<dbReference type="SUPFAM" id="SSF53335">
    <property type="entry name" value="S-adenosyl-L-methionine-dependent methyltransferases"/>
    <property type="match status" value="1"/>
</dbReference>
<dbReference type="Gene3D" id="3.40.50.150">
    <property type="entry name" value="Vaccinia Virus protein VP39"/>
    <property type="match status" value="1"/>
</dbReference>
<dbReference type="GO" id="GO:0005737">
    <property type="term" value="C:cytoplasm"/>
    <property type="evidence" value="ECO:0007669"/>
    <property type="project" value="UniProtKB-SubCell"/>
</dbReference>
<evidence type="ECO:0000256" key="6">
    <source>
        <dbReference type="ARBA" id="ARBA00022603"/>
    </source>
</evidence>
<proteinExistence type="inferred from homology"/>
<sequence>MEHDFWQERWAQGQIGFHLEEVNPYLQRHWSSLELESASRVLVPLCGKSLDLLWLVAQGHAVLGVELAEKAVEDFFSEQGLAAEVQVRGAFRIYRAGNLELWCGDFFALTAVDVADCQALYDRAALIALPLELRERYVRHLAQILPPACKGLLVTLDYPQEQMDGPPFAVAADEVRRLLEPDWQVQALESLDVLGENWRFLKRGLTRLDEAVYRLCKRQ</sequence>
<evidence type="ECO:0000256" key="1">
    <source>
        <dbReference type="ARBA" id="ARBA00000903"/>
    </source>
</evidence>
<dbReference type="InterPro" id="IPR008854">
    <property type="entry name" value="TPMT"/>
</dbReference>
<dbReference type="PROSITE" id="PS51585">
    <property type="entry name" value="SAM_MT_TPMT"/>
    <property type="match status" value="1"/>
</dbReference>
<dbReference type="GO" id="GO:0032259">
    <property type="term" value="P:methylation"/>
    <property type="evidence" value="ECO:0007669"/>
    <property type="project" value="UniProtKB-KW"/>
</dbReference>
<keyword evidence="6 9" id="KW-0489">Methyltransferase</keyword>
<dbReference type="InterPro" id="IPR025835">
    <property type="entry name" value="Thiopurine_S-MeTrfase"/>
</dbReference>
<dbReference type="NCBIfam" id="NF009732">
    <property type="entry name" value="PRK13255.1"/>
    <property type="match status" value="1"/>
</dbReference>
<comment type="subcellular location">
    <subcellularLocation>
        <location evidence="2 9">Cytoplasm</location>
    </subcellularLocation>
</comment>
<dbReference type="Proteomes" id="UP000581189">
    <property type="component" value="Unassembled WGS sequence"/>
</dbReference>
<comment type="similarity">
    <text evidence="3 9">Belongs to the class I-like SAM-binding methyltransferase superfamily. TPMT family.</text>
</comment>